<protein>
    <submittedName>
        <fullName evidence="1">Uncharacterized protein</fullName>
    </submittedName>
</protein>
<reference evidence="1" key="2">
    <citation type="journal article" date="2015" name="Fish Shellfish Immunol.">
        <title>Early steps in the European eel (Anguilla anguilla)-Vibrio vulnificus interaction in the gills: Role of the RtxA13 toxin.</title>
        <authorList>
            <person name="Callol A."/>
            <person name="Pajuelo D."/>
            <person name="Ebbesson L."/>
            <person name="Teles M."/>
            <person name="MacKenzie S."/>
            <person name="Amaro C."/>
        </authorList>
    </citation>
    <scope>NUCLEOTIDE SEQUENCE</scope>
</reference>
<evidence type="ECO:0000313" key="1">
    <source>
        <dbReference type="EMBL" id="JAH98123.1"/>
    </source>
</evidence>
<dbReference type="AlphaFoldDB" id="A0A0E9X8T8"/>
<dbReference type="EMBL" id="GBXM01010454">
    <property type="protein sequence ID" value="JAH98123.1"/>
    <property type="molecule type" value="Transcribed_RNA"/>
</dbReference>
<organism evidence="1">
    <name type="scientific">Anguilla anguilla</name>
    <name type="common">European freshwater eel</name>
    <name type="synonym">Muraena anguilla</name>
    <dbReference type="NCBI Taxonomy" id="7936"/>
    <lineage>
        <taxon>Eukaryota</taxon>
        <taxon>Metazoa</taxon>
        <taxon>Chordata</taxon>
        <taxon>Craniata</taxon>
        <taxon>Vertebrata</taxon>
        <taxon>Euteleostomi</taxon>
        <taxon>Actinopterygii</taxon>
        <taxon>Neopterygii</taxon>
        <taxon>Teleostei</taxon>
        <taxon>Anguilliformes</taxon>
        <taxon>Anguillidae</taxon>
        <taxon>Anguilla</taxon>
    </lineage>
</organism>
<reference evidence="1" key="1">
    <citation type="submission" date="2014-11" db="EMBL/GenBank/DDBJ databases">
        <authorList>
            <person name="Amaro Gonzalez C."/>
        </authorList>
    </citation>
    <scope>NUCLEOTIDE SEQUENCE</scope>
</reference>
<sequence>MHSRIPGWLFRSDFEKEVKIHQVYFNHLLELLPAFTLHAFSRRSYSERLTQLCMLHPFIQLVQCQCPTWESNLRPLGYKTSSLPIILHCLHFYGYILN</sequence>
<accession>A0A0E9X8T8</accession>
<proteinExistence type="predicted"/>
<name>A0A0E9X8T8_ANGAN</name>